<dbReference type="AlphaFoldDB" id="A0A364Y7G5"/>
<evidence type="ECO:0000313" key="2">
    <source>
        <dbReference type="EMBL" id="RAW02917.1"/>
    </source>
</evidence>
<accession>A0A364Y7G5</accession>
<keyword evidence="3" id="KW-1185">Reference proteome</keyword>
<dbReference type="Proteomes" id="UP000251889">
    <property type="component" value="Unassembled WGS sequence"/>
</dbReference>
<evidence type="ECO:0000313" key="3">
    <source>
        <dbReference type="Proteomes" id="UP000251889"/>
    </source>
</evidence>
<comment type="caution">
    <text evidence="2">The sequence shown here is derived from an EMBL/GenBank/DDBJ whole genome shotgun (WGS) entry which is preliminary data.</text>
</comment>
<feature type="compositionally biased region" description="Polar residues" evidence="1">
    <location>
        <begin position="1"/>
        <end position="10"/>
    </location>
</feature>
<dbReference type="EMBL" id="QMFY01000001">
    <property type="protein sequence ID" value="RAW02917.1"/>
    <property type="molecule type" value="Genomic_DNA"/>
</dbReference>
<name>A0A364Y7G5_9BACT</name>
<protein>
    <submittedName>
        <fullName evidence="2">Uncharacterized protein</fullName>
    </submittedName>
</protein>
<feature type="compositionally biased region" description="Basic and acidic residues" evidence="1">
    <location>
        <begin position="55"/>
        <end position="64"/>
    </location>
</feature>
<dbReference type="RefSeq" id="WP_112745132.1">
    <property type="nucleotide sequence ID" value="NZ_QMFY01000001.1"/>
</dbReference>
<feature type="compositionally biased region" description="Basic and acidic residues" evidence="1">
    <location>
        <begin position="11"/>
        <end position="23"/>
    </location>
</feature>
<reference evidence="2 3" key="1">
    <citation type="submission" date="2018-06" db="EMBL/GenBank/DDBJ databases">
        <title>Chryseolinea flavus sp. nov., a member of the phylum Bacteroidetes isolated from soil.</title>
        <authorList>
            <person name="Li Y."/>
            <person name="Wang J."/>
        </authorList>
    </citation>
    <scope>NUCLEOTIDE SEQUENCE [LARGE SCALE GENOMIC DNA]</scope>
    <source>
        <strain evidence="2 3">SDU1-6</strain>
    </source>
</reference>
<proteinExistence type="predicted"/>
<sequence>MKKSKSNTSLPKKEAVEIRKDLQDSSTGKDLSYLNELPQMGGYEGVKAGAPPAKKSTDRNDERK</sequence>
<gene>
    <name evidence="2" type="ORF">DQQ10_02075</name>
</gene>
<evidence type="ECO:0000256" key="1">
    <source>
        <dbReference type="SAM" id="MobiDB-lite"/>
    </source>
</evidence>
<feature type="region of interest" description="Disordered" evidence="1">
    <location>
        <begin position="1"/>
        <end position="64"/>
    </location>
</feature>
<organism evidence="2 3">
    <name type="scientific">Pseudochryseolinea flava</name>
    <dbReference type="NCBI Taxonomy" id="2059302"/>
    <lineage>
        <taxon>Bacteria</taxon>
        <taxon>Pseudomonadati</taxon>
        <taxon>Bacteroidota</taxon>
        <taxon>Cytophagia</taxon>
        <taxon>Cytophagales</taxon>
        <taxon>Fulvivirgaceae</taxon>
        <taxon>Pseudochryseolinea</taxon>
    </lineage>
</organism>